<feature type="compositionally biased region" description="Low complexity" evidence="1">
    <location>
        <begin position="297"/>
        <end position="306"/>
    </location>
</feature>
<dbReference type="SUPFAM" id="SSF53955">
    <property type="entry name" value="Lysozyme-like"/>
    <property type="match status" value="1"/>
</dbReference>
<feature type="compositionally biased region" description="Low complexity" evidence="1">
    <location>
        <begin position="325"/>
        <end position="366"/>
    </location>
</feature>
<proteinExistence type="predicted"/>
<dbReference type="InterPro" id="IPR043426">
    <property type="entry name" value="MltB-like"/>
</dbReference>
<feature type="region of interest" description="Disordered" evidence="1">
    <location>
        <begin position="297"/>
        <end position="389"/>
    </location>
</feature>
<evidence type="ECO:0000313" key="4">
    <source>
        <dbReference type="Proteomes" id="UP000069654"/>
    </source>
</evidence>
<reference evidence="3 4" key="1">
    <citation type="journal article" date="2016" name="Genome Announc.">
        <title>Draft Genome Sequences of Five Rapidly Growing Mycobacterium Species, M. thermoresistibile, M. fortuitum subsp. acetamidolyticum, M. canariasense, M. brisbanense, and M. novocastrense.</title>
        <authorList>
            <person name="Katahira K."/>
            <person name="Ogura Y."/>
            <person name="Gotoh Y."/>
            <person name="Hayashi T."/>
        </authorList>
    </citation>
    <scope>NUCLEOTIDE SEQUENCE [LARGE SCALE GENOMIC DNA]</scope>
    <source>
        <strain evidence="3 4">JCM6362</strain>
    </source>
</reference>
<accession>A0A100XIC3</accession>
<dbReference type="PANTHER" id="PTHR30163">
    <property type="entry name" value="MEMBRANE-BOUND LYTIC MUREIN TRANSGLYCOSYLASE B"/>
    <property type="match status" value="1"/>
</dbReference>
<dbReference type="InterPro" id="IPR031304">
    <property type="entry name" value="SLT_2"/>
</dbReference>
<dbReference type="GO" id="GO:0008933">
    <property type="term" value="F:peptidoglycan lytic transglycosylase activity"/>
    <property type="evidence" value="ECO:0007669"/>
    <property type="project" value="TreeGrafter"/>
</dbReference>
<evidence type="ECO:0000313" key="3">
    <source>
        <dbReference type="EMBL" id="GAT17176.1"/>
    </source>
</evidence>
<dbReference type="Pfam" id="PF13406">
    <property type="entry name" value="SLT_2"/>
    <property type="match status" value="1"/>
</dbReference>
<dbReference type="CDD" id="cd13399">
    <property type="entry name" value="Slt35-like"/>
    <property type="match status" value="1"/>
</dbReference>
<gene>
    <name evidence="3" type="ORF">RMCT_4145</name>
</gene>
<evidence type="ECO:0000256" key="1">
    <source>
        <dbReference type="SAM" id="MobiDB-lite"/>
    </source>
</evidence>
<protein>
    <submittedName>
        <fullName evidence="3">Membrane protein</fullName>
    </submittedName>
</protein>
<dbReference type="STRING" id="1797.RMCT_4145"/>
<sequence length="389" mass="39238">MQTVEGAPAPTAARAGRLLRRIQGAVRLPLSGLASVTRVLIAGAVVAAPSVIVAVLDDPEVRTAAAVTPQPVLPPGWTAESPTDTAANPRLLTEAVGPPPPAAVTEPGRLHIPAVALAAYRNADGVMARTHPGCHLSWNLLAGIGYIESRHAFGGAVDHRGTAVDPIFGPTLDGSLPGNEIIVAGQANGRTVYARAMGPMQFLPGTWELFGVDGDHDGRADPQNLFDATLAAAHYLCSGGADLRDRSALVSAVLRYNNSMAYTENVLGWAQAYATGEPPGYLPPINPPPARRVPVRTVAAPAATAPSEQSGTLPAESGRNRPQVRRGGAQSGAAATSPSSGSAGSAGSAGSGARSAGSGLSTRGSTAGAGGRGSSPTVKIGNGRTGKAR</sequence>
<dbReference type="RefSeq" id="WP_003924462.1">
    <property type="nucleotide sequence ID" value="NZ_BCTB01000050.1"/>
</dbReference>
<reference evidence="4" key="2">
    <citation type="submission" date="2016-02" db="EMBL/GenBank/DDBJ databases">
        <title>Draft genome sequence of five rapidly growing Mycobacterium species.</title>
        <authorList>
            <person name="Katahira K."/>
            <person name="Gotou Y."/>
            <person name="Iida K."/>
            <person name="Ogura Y."/>
            <person name="Hayashi T."/>
        </authorList>
    </citation>
    <scope>NUCLEOTIDE SEQUENCE [LARGE SCALE GENOMIC DNA]</scope>
    <source>
        <strain evidence="4">JCM6362</strain>
    </source>
</reference>
<comment type="caution">
    <text evidence="3">The sequence shown here is derived from an EMBL/GenBank/DDBJ whole genome shotgun (WGS) entry which is preliminary data.</text>
</comment>
<dbReference type="PANTHER" id="PTHR30163:SF8">
    <property type="entry name" value="LYTIC MUREIN TRANSGLYCOSYLASE"/>
    <property type="match status" value="1"/>
</dbReference>
<dbReference type="Proteomes" id="UP000069654">
    <property type="component" value="Unassembled WGS sequence"/>
</dbReference>
<dbReference type="AlphaFoldDB" id="A0A100XIC3"/>
<dbReference type="InterPro" id="IPR023346">
    <property type="entry name" value="Lysozyme-like_dom_sf"/>
</dbReference>
<dbReference type="Gene3D" id="1.10.530.10">
    <property type="match status" value="1"/>
</dbReference>
<feature type="domain" description="Transglycosylase SLT" evidence="2">
    <location>
        <begin position="192"/>
        <end position="239"/>
    </location>
</feature>
<dbReference type="EMBL" id="BCTB01000050">
    <property type="protein sequence ID" value="GAT17176.1"/>
    <property type="molecule type" value="Genomic_DNA"/>
</dbReference>
<evidence type="ECO:0000259" key="2">
    <source>
        <dbReference type="Pfam" id="PF13406"/>
    </source>
</evidence>
<dbReference type="GO" id="GO:0009253">
    <property type="term" value="P:peptidoglycan catabolic process"/>
    <property type="evidence" value="ECO:0007669"/>
    <property type="project" value="TreeGrafter"/>
</dbReference>
<organism evidence="3 4">
    <name type="scientific">Mycolicibacterium thermoresistibile</name>
    <name type="common">Mycobacterium thermoresistibile</name>
    <dbReference type="NCBI Taxonomy" id="1797"/>
    <lineage>
        <taxon>Bacteria</taxon>
        <taxon>Bacillati</taxon>
        <taxon>Actinomycetota</taxon>
        <taxon>Actinomycetes</taxon>
        <taxon>Mycobacteriales</taxon>
        <taxon>Mycobacteriaceae</taxon>
        <taxon>Mycolicibacterium</taxon>
    </lineage>
</organism>
<name>A0A100XIC3_MYCTH</name>